<reference evidence="2 3" key="1">
    <citation type="journal article" date="2016" name="Nat. Commun.">
        <title>Thousands of microbial genomes shed light on interconnected biogeochemical processes in an aquifer system.</title>
        <authorList>
            <person name="Anantharaman K."/>
            <person name="Brown C.T."/>
            <person name="Hug L.A."/>
            <person name="Sharon I."/>
            <person name="Castelle C.J."/>
            <person name="Probst A.J."/>
            <person name="Thomas B.C."/>
            <person name="Singh A."/>
            <person name="Wilkins M.J."/>
            <person name="Karaoz U."/>
            <person name="Brodie E.L."/>
            <person name="Williams K.H."/>
            <person name="Hubbard S.S."/>
            <person name="Banfield J.F."/>
        </authorList>
    </citation>
    <scope>NUCLEOTIDE SEQUENCE [LARGE SCALE GENOMIC DNA]</scope>
</reference>
<accession>A0A1F5HKB5</accession>
<comment type="caution">
    <text evidence="2">The sequence shown here is derived from an EMBL/GenBank/DDBJ whole genome shotgun (WGS) entry which is preliminary data.</text>
</comment>
<dbReference type="AlphaFoldDB" id="A0A1F5HKB5"/>
<evidence type="ECO:0000313" key="2">
    <source>
        <dbReference type="EMBL" id="OGE04587.1"/>
    </source>
</evidence>
<dbReference type="InterPro" id="IPR006976">
    <property type="entry name" value="VanZ-like"/>
</dbReference>
<gene>
    <name evidence="2" type="ORF">A3F45_02620</name>
</gene>
<sequence>MKKLLILWLPAVLWAAVIFIFSSMPQISVSQFFLWDFILKKVAHISEYAILFFLLFRATQKNYILSFALTIIYALSDELHQSFVQGRTAAFYDLGFDLTGANICAYTIWKSKLNQSKGHDK</sequence>
<organism evidence="2 3">
    <name type="scientific">Candidatus Curtissbacteria bacterium RIFCSPHIGHO2_12_FULL_41_17</name>
    <dbReference type="NCBI Taxonomy" id="1797722"/>
    <lineage>
        <taxon>Bacteria</taxon>
        <taxon>Candidatus Curtissiibacteriota</taxon>
    </lineage>
</organism>
<feature type="domain" description="VanZ-like" evidence="1">
    <location>
        <begin position="11"/>
        <end position="106"/>
    </location>
</feature>
<name>A0A1F5HKB5_9BACT</name>
<dbReference type="NCBIfam" id="NF037970">
    <property type="entry name" value="vanZ_1"/>
    <property type="match status" value="1"/>
</dbReference>
<evidence type="ECO:0000313" key="3">
    <source>
        <dbReference type="Proteomes" id="UP000178369"/>
    </source>
</evidence>
<protein>
    <recommendedName>
        <fullName evidence="1">VanZ-like domain-containing protein</fullName>
    </recommendedName>
</protein>
<dbReference type="Proteomes" id="UP000178369">
    <property type="component" value="Unassembled WGS sequence"/>
</dbReference>
<evidence type="ECO:0000259" key="1">
    <source>
        <dbReference type="Pfam" id="PF04892"/>
    </source>
</evidence>
<dbReference type="Pfam" id="PF04892">
    <property type="entry name" value="VanZ"/>
    <property type="match status" value="1"/>
</dbReference>
<proteinExistence type="predicted"/>
<dbReference type="EMBL" id="MFBL01000031">
    <property type="protein sequence ID" value="OGE04587.1"/>
    <property type="molecule type" value="Genomic_DNA"/>
</dbReference>